<protein>
    <submittedName>
        <fullName evidence="1">Uncharacterized protein</fullName>
    </submittedName>
</protein>
<gene>
    <name evidence="1" type="ORF">PEVE_00041406</name>
</gene>
<evidence type="ECO:0000313" key="2">
    <source>
        <dbReference type="Proteomes" id="UP001159427"/>
    </source>
</evidence>
<reference evidence="1 2" key="1">
    <citation type="submission" date="2022-05" db="EMBL/GenBank/DDBJ databases">
        <authorList>
            <consortium name="Genoscope - CEA"/>
            <person name="William W."/>
        </authorList>
    </citation>
    <scope>NUCLEOTIDE SEQUENCE [LARGE SCALE GENOMIC DNA]</scope>
</reference>
<feature type="non-terminal residue" evidence="1">
    <location>
        <position position="1"/>
    </location>
</feature>
<name>A0ABN8NDK6_9CNID</name>
<feature type="non-terminal residue" evidence="1">
    <location>
        <position position="320"/>
    </location>
</feature>
<evidence type="ECO:0000313" key="1">
    <source>
        <dbReference type="EMBL" id="CAH3047499.1"/>
    </source>
</evidence>
<dbReference type="PANTHER" id="PTHR31424">
    <property type="entry name" value="PROTEIN CBG23806"/>
    <property type="match status" value="1"/>
</dbReference>
<proteinExistence type="predicted"/>
<dbReference type="Proteomes" id="UP001159427">
    <property type="component" value="Unassembled WGS sequence"/>
</dbReference>
<sequence>VEQKADLSPSNGCSIQLHLPPCVFFTVFRILEVFRKKIFCPEKVVKKASKCGGRQLNALLTKLRTGRCYSFKVYYNEVDEKAKRLQGDKKPKKLSRKLRKKGAFYEKNFVQLAKKVIKNGKKECQTTLSFLGLYNFIATKIEVLNTDNNQYETFNLVGEGELTFTDSDPKELTNDDLDNINMWLYLKDKFNISNEAWHEIAMKANGVLNTYSIKKRIKELNSKWNLKPTPGDTEGVQLGFSDSLQEHIVKLQQTGEIKDGETIKIKLSGDGTNIRKRLTVVNFTFTILNEKELAMGEKGKYVLALIKTTETYDHIRESLA</sequence>
<organism evidence="1 2">
    <name type="scientific">Porites evermanni</name>
    <dbReference type="NCBI Taxonomy" id="104178"/>
    <lineage>
        <taxon>Eukaryota</taxon>
        <taxon>Metazoa</taxon>
        <taxon>Cnidaria</taxon>
        <taxon>Anthozoa</taxon>
        <taxon>Hexacorallia</taxon>
        <taxon>Scleractinia</taxon>
        <taxon>Fungiina</taxon>
        <taxon>Poritidae</taxon>
        <taxon>Porites</taxon>
    </lineage>
</organism>
<comment type="caution">
    <text evidence="1">The sequence shown here is derived from an EMBL/GenBank/DDBJ whole genome shotgun (WGS) entry which is preliminary data.</text>
</comment>
<dbReference type="EMBL" id="CALNXI010000786">
    <property type="protein sequence ID" value="CAH3047499.1"/>
    <property type="molecule type" value="Genomic_DNA"/>
</dbReference>
<keyword evidence="2" id="KW-1185">Reference proteome</keyword>
<accession>A0ABN8NDK6</accession>
<dbReference type="PANTHER" id="PTHR31424:SF3">
    <property type="entry name" value="RING-TYPE DOMAIN-CONTAINING PROTEIN"/>
    <property type="match status" value="1"/>
</dbReference>